<sequence length="73" mass="8655">MLKRILAIASFCNSLLYCLSSHSLHDRLYQRPSRHGIKNRCFCFFHALGSLIKYLNHAWRNRLLSLFSVERQC</sequence>
<gene>
    <name evidence="2" type="ORF">K450DRAFT_222657</name>
</gene>
<dbReference type="Proteomes" id="UP001206595">
    <property type="component" value="Unassembled WGS sequence"/>
</dbReference>
<dbReference type="EMBL" id="MU620896">
    <property type="protein sequence ID" value="KAI8583237.1"/>
    <property type="molecule type" value="Genomic_DNA"/>
</dbReference>
<reference evidence="2" key="2">
    <citation type="journal article" date="2022" name="Proc. Natl. Acad. Sci. U.S.A.">
        <title>Diploid-dominant life cycles characterize the early evolution of Fungi.</title>
        <authorList>
            <person name="Amses K.R."/>
            <person name="Simmons D.R."/>
            <person name="Longcore J.E."/>
            <person name="Mondo S.J."/>
            <person name="Seto K."/>
            <person name="Jeronimo G.H."/>
            <person name="Bonds A.E."/>
            <person name="Quandt C.A."/>
            <person name="Davis W.J."/>
            <person name="Chang Y."/>
            <person name="Federici B.A."/>
            <person name="Kuo A."/>
            <person name="LaButti K."/>
            <person name="Pangilinan J."/>
            <person name="Andreopoulos W."/>
            <person name="Tritt A."/>
            <person name="Riley R."/>
            <person name="Hundley H."/>
            <person name="Johnson J."/>
            <person name="Lipzen A."/>
            <person name="Barry K."/>
            <person name="Lang B.F."/>
            <person name="Cuomo C.A."/>
            <person name="Buchler N.E."/>
            <person name="Grigoriev I.V."/>
            <person name="Spatafora J.W."/>
            <person name="Stajich J.E."/>
            <person name="James T.Y."/>
        </authorList>
    </citation>
    <scope>NUCLEOTIDE SEQUENCE</scope>
    <source>
        <strain evidence="2">AG</strain>
    </source>
</reference>
<dbReference type="RefSeq" id="XP_051448241.1">
    <property type="nucleotide sequence ID" value="XM_051585937.1"/>
</dbReference>
<feature type="signal peptide" evidence="1">
    <location>
        <begin position="1"/>
        <end position="21"/>
    </location>
</feature>
<keyword evidence="3" id="KW-1185">Reference proteome</keyword>
<organism evidence="2 3">
    <name type="scientific">Umbelopsis ramanniana AG</name>
    <dbReference type="NCBI Taxonomy" id="1314678"/>
    <lineage>
        <taxon>Eukaryota</taxon>
        <taxon>Fungi</taxon>
        <taxon>Fungi incertae sedis</taxon>
        <taxon>Mucoromycota</taxon>
        <taxon>Mucoromycotina</taxon>
        <taxon>Umbelopsidomycetes</taxon>
        <taxon>Umbelopsidales</taxon>
        <taxon>Umbelopsidaceae</taxon>
        <taxon>Umbelopsis</taxon>
    </lineage>
</organism>
<dbReference type="GeneID" id="75911285"/>
<comment type="caution">
    <text evidence="2">The sequence shown here is derived from an EMBL/GenBank/DDBJ whole genome shotgun (WGS) entry which is preliminary data.</text>
</comment>
<protein>
    <recommendedName>
        <fullName evidence="4">Secreted protein</fullName>
    </recommendedName>
</protein>
<name>A0AAD5EGX7_UMBRA</name>
<accession>A0AAD5EGX7</accession>
<feature type="chain" id="PRO_5042223464" description="Secreted protein" evidence="1">
    <location>
        <begin position="22"/>
        <end position="73"/>
    </location>
</feature>
<evidence type="ECO:0000313" key="2">
    <source>
        <dbReference type="EMBL" id="KAI8583237.1"/>
    </source>
</evidence>
<proteinExistence type="predicted"/>
<evidence type="ECO:0000313" key="3">
    <source>
        <dbReference type="Proteomes" id="UP001206595"/>
    </source>
</evidence>
<evidence type="ECO:0000256" key="1">
    <source>
        <dbReference type="SAM" id="SignalP"/>
    </source>
</evidence>
<evidence type="ECO:0008006" key="4">
    <source>
        <dbReference type="Google" id="ProtNLM"/>
    </source>
</evidence>
<reference evidence="2" key="1">
    <citation type="submission" date="2021-06" db="EMBL/GenBank/DDBJ databases">
        <authorList>
            <consortium name="DOE Joint Genome Institute"/>
            <person name="Mondo S.J."/>
            <person name="Amses K.R."/>
            <person name="Simmons D.R."/>
            <person name="Longcore J.E."/>
            <person name="Seto K."/>
            <person name="Alves G.H."/>
            <person name="Bonds A.E."/>
            <person name="Quandt C.A."/>
            <person name="Davis W.J."/>
            <person name="Chang Y."/>
            <person name="Letcher P.M."/>
            <person name="Powell M.J."/>
            <person name="Kuo A."/>
            <person name="Labutti K."/>
            <person name="Pangilinan J."/>
            <person name="Andreopoulos W."/>
            <person name="Tritt A."/>
            <person name="Riley R."/>
            <person name="Hundley H."/>
            <person name="Johnson J."/>
            <person name="Lipzen A."/>
            <person name="Barry K."/>
            <person name="Berbee M.L."/>
            <person name="Buchler N.E."/>
            <person name="Grigoriev I.V."/>
            <person name="Spatafora J.W."/>
            <person name="Stajich J.E."/>
            <person name="James T.Y."/>
        </authorList>
    </citation>
    <scope>NUCLEOTIDE SEQUENCE</scope>
    <source>
        <strain evidence="2">AG</strain>
    </source>
</reference>
<keyword evidence="1" id="KW-0732">Signal</keyword>
<dbReference type="AlphaFoldDB" id="A0AAD5EGX7"/>